<evidence type="ECO:0000313" key="3">
    <source>
        <dbReference type="EMBL" id="OEV12815.1"/>
    </source>
</evidence>
<sequence>MNRPSIAVIGAGVIGLSVARSLSLSGAQVTIFERDRIGSGTSSGTFAWVNSNGKSPESYHDLNLAGMREHEELQRSSSSEAQWYMQTGTYEWTTKPEVAERLQKRVQRLTDAGYPVRKATADELRTRIPELRIHPRSSEIVHFPSEGYIAPSVLLARLWSEARSNGTELRAPVDVLDVLEDGSGVTLQLSNGQTWRGDFVVSAVGRWSESMMKTLGKQFAMIDPDLPNKFACGFLGYTDPQYVQLSSNLITPEMNVRPDGGGRLLLQTPDLDHRADPAYQADSTALIGKEMLARLNRLFDNTSSARIEQITVGQRARPADGLPAVGFVTDAARVYLVATHSGITLAPLLGRLISTELLEGTRSPLLRDYAPDRLVGKTVADFPKFATLHFPAAQ</sequence>
<name>A0A1E7L9B3_9ACTN</name>
<proteinExistence type="predicted"/>
<dbReference type="AlphaFoldDB" id="A0A1E7L9B3"/>
<keyword evidence="4" id="KW-1185">Reference proteome</keyword>
<dbReference type="GO" id="GO:0016491">
    <property type="term" value="F:oxidoreductase activity"/>
    <property type="evidence" value="ECO:0007669"/>
    <property type="project" value="UniProtKB-KW"/>
</dbReference>
<dbReference type="PANTHER" id="PTHR13847">
    <property type="entry name" value="SARCOSINE DEHYDROGENASE-RELATED"/>
    <property type="match status" value="1"/>
</dbReference>
<feature type="domain" description="FAD dependent oxidoreductase" evidence="2">
    <location>
        <begin position="6"/>
        <end position="353"/>
    </location>
</feature>
<dbReference type="RefSeq" id="WP_070015615.1">
    <property type="nucleotide sequence ID" value="NZ_LJGW01000111.1"/>
</dbReference>
<dbReference type="GO" id="GO:0005737">
    <property type="term" value="C:cytoplasm"/>
    <property type="evidence" value="ECO:0007669"/>
    <property type="project" value="TreeGrafter"/>
</dbReference>
<organism evidence="3 4">
    <name type="scientific">Streptomyces nanshensis</name>
    <dbReference type="NCBI Taxonomy" id="518642"/>
    <lineage>
        <taxon>Bacteria</taxon>
        <taxon>Bacillati</taxon>
        <taxon>Actinomycetota</taxon>
        <taxon>Actinomycetes</taxon>
        <taxon>Kitasatosporales</taxon>
        <taxon>Streptomycetaceae</taxon>
        <taxon>Streptomyces</taxon>
    </lineage>
</organism>
<keyword evidence="1" id="KW-0560">Oxidoreductase</keyword>
<dbReference type="PANTHER" id="PTHR13847:SF289">
    <property type="entry name" value="GLYCINE OXIDASE"/>
    <property type="match status" value="1"/>
</dbReference>
<evidence type="ECO:0000259" key="2">
    <source>
        <dbReference type="Pfam" id="PF01266"/>
    </source>
</evidence>
<dbReference type="Proteomes" id="UP000176005">
    <property type="component" value="Unassembled WGS sequence"/>
</dbReference>
<dbReference type="Gene3D" id="3.50.50.60">
    <property type="entry name" value="FAD/NAD(P)-binding domain"/>
    <property type="match status" value="1"/>
</dbReference>
<dbReference type="Pfam" id="PF01266">
    <property type="entry name" value="DAO"/>
    <property type="match status" value="1"/>
</dbReference>
<dbReference type="PATRIC" id="fig|518642.10.peg.6809"/>
<evidence type="ECO:0000313" key="4">
    <source>
        <dbReference type="Proteomes" id="UP000176005"/>
    </source>
</evidence>
<gene>
    <name evidence="3" type="ORF">AN218_06245</name>
</gene>
<dbReference type="InterPro" id="IPR006076">
    <property type="entry name" value="FAD-dep_OxRdtase"/>
</dbReference>
<dbReference type="SUPFAM" id="SSF51905">
    <property type="entry name" value="FAD/NAD(P)-binding domain"/>
    <property type="match status" value="1"/>
</dbReference>
<comment type="caution">
    <text evidence="3">The sequence shown here is derived from an EMBL/GenBank/DDBJ whole genome shotgun (WGS) entry which is preliminary data.</text>
</comment>
<protein>
    <submittedName>
        <fullName evidence="3">FAD-dependent oxidoreductase</fullName>
    </submittedName>
</protein>
<dbReference type="EMBL" id="LJGW01000111">
    <property type="protein sequence ID" value="OEV12815.1"/>
    <property type="molecule type" value="Genomic_DNA"/>
</dbReference>
<accession>A0A1E7L9B3</accession>
<reference evidence="3 4" key="1">
    <citation type="journal article" date="2016" name="Front. Microbiol.">
        <title>Comparative Genomics Analysis of Streptomyces Species Reveals Their Adaptation to the Marine Environment and Their Diversity at the Genomic Level.</title>
        <authorList>
            <person name="Tian X."/>
            <person name="Zhang Z."/>
            <person name="Yang T."/>
            <person name="Chen M."/>
            <person name="Li J."/>
            <person name="Chen F."/>
            <person name="Yang J."/>
            <person name="Li W."/>
            <person name="Zhang B."/>
            <person name="Zhang Z."/>
            <person name="Wu J."/>
            <person name="Zhang C."/>
            <person name="Long L."/>
            <person name="Xiao J."/>
        </authorList>
    </citation>
    <scope>NUCLEOTIDE SEQUENCE [LARGE SCALE GENOMIC DNA]</scope>
    <source>
        <strain evidence="3 4">SCSIO 10429</strain>
    </source>
</reference>
<evidence type="ECO:0000256" key="1">
    <source>
        <dbReference type="ARBA" id="ARBA00023002"/>
    </source>
</evidence>
<dbReference type="InterPro" id="IPR036188">
    <property type="entry name" value="FAD/NAD-bd_sf"/>
</dbReference>
<dbReference type="Gene3D" id="3.30.9.10">
    <property type="entry name" value="D-Amino Acid Oxidase, subunit A, domain 2"/>
    <property type="match status" value="1"/>
</dbReference>